<reference evidence="2 3" key="1">
    <citation type="submission" date="2020-08" db="EMBL/GenBank/DDBJ databases">
        <title>The Agave Microbiome: Exploring the role of microbial communities in plant adaptations to desert environments.</title>
        <authorList>
            <person name="Partida-Martinez L.P."/>
        </authorList>
    </citation>
    <scope>NUCLEOTIDE SEQUENCE [LARGE SCALE GENOMIC DNA]</scope>
    <source>
        <strain evidence="2 3">AT2.18</strain>
    </source>
</reference>
<dbReference type="Proteomes" id="UP000550501">
    <property type="component" value="Unassembled WGS sequence"/>
</dbReference>
<sequence length="168" mass="18055">MIKFGLACGAALTMSACSFSFGGLDYDKLETKIRDALNTTYSDTGETVSRVECPEQSPGPEAGDSLQCTAEVGGQTVRVDAKVTNDEYDVEYETRDTLFDLQAVADGLSDEVSRQVEFPVTVDCGEGLKPVEVGKTFDCSATDTQGEQRTLRITAAPVGEDDSWELLS</sequence>
<feature type="domain" description="DUF4333" evidence="1">
    <location>
        <begin position="95"/>
        <end position="155"/>
    </location>
</feature>
<dbReference type="PROSITE" id="PS51257">
    <property type="entry name" value="PROKAR_LIPOPROTEIN"/>
    <property type="match status" value="1"/>
</dbReference>
<evidence type="ECO:0000313" key="2">
    <source>
        <dbReference type="EMBL" id="MBB2989217.1"/>
    </source>
</evidence>
<keyword evidence="3" id="KW-1185">Reference proteome</keyword>
<dbReference type="AlphaFoldDB" id="A0A839Q0F0"/>
<comment type="caution">
    <text evidence="2">The sequence shown here is derived from an EMBL/GenBank/DDBJ whole genome shotgun (WGS) entry which is preliminary data.</text>
</comment>
<proteinExistence type="predicted"/>
<accession>A0A839Q0F0</accession>
<name>A0A839Q0F0_MYCIR</name>
<dbReference type="InterPro" id="IPR025637">
    <property type="entry name" value="DUF4333"/>
</dbReference>
<evidence type="ECO:0000313" key="3">
    <source>
        <dbReference type="Proteomes" id="UP000550501"/>
    </source>
</evidence>
<evidence type="ECO:0000259" key="1">
    <source>
        <dbReference type="Pfam" id="PF14230"/>
    </source>
</evidence>
<dbReference type="RefSeq" id="WP_183466461.1">
    <property type="nucleotide sequence ID" value="NZ_JACHVU010000001.1"/>
</dbReference>
<protein>
    <recommendedName>
        <fullName evidence="1">DUF4333 domain-containing protein</fullName>
    </recommendedName>
</protein>
<dbReference type="EMBL" id="JACHVU010000001">
    <property type="protein sequence ID" value="MBB2989217.1"/>
    <property type="molecule type" value="Genomic_DNA"/>
</dbReference>
<organism evidence="2 3">
    <name type="scientific">Mycolicibacterium iranicum</name>
    <name type="common">Mycobacterium iranicum</name>
    <dbReference type="NCBI Taxonomy" id="912594"/>
    <lineage>
        <taxon>Bacteria</taxon>
        <taxon>Bacillati</taxon>
        <taxon>Actinomycetota</taxon>
        <taxon>Actinomycetes</taxon>
        <taxon>Mycobacteriales</taxon>
        <taxon>Mycobacteriaceae</taxon>
        <taxon>Mycolicibacterium</taxon>
    </lineage>
</organism>
<gene>
    <name evidence="2" type="ORF">FHR72_000674</name>
</gene>
<dbReference type="Pfam" id="PF14230">
    <property type="entry name" value="DUF4333"/>
    <property type="match status" value="2"/>
</dbReference>
<feature type="domain" description="DUF4333" evidence="1">
    <location>
        <begin position="14"/>
        <end position="87"/>
    </location>
</feature>